<proteinExistence type="predicted"/>
<evidence type="ECO:0000313" key="1">
    <source>
        <dbReference type="EMBL" id="TEB22999.1"/>
    </source>
</evidence>
<dbReference type="Proteomes" id="UP000298030">
    <property type="component" value="Unassembled WGS sequence"/>
</dbReference>
<sequence length="138" mass="15420">MGLLGCTRRLHPRPSSSKVNAGVLVDILGNLPGLSILAFERVTFDAKEFLAGLRKGWGRRVRIGLRLRTIEFVNFEALLQNAMLHSSRARGANALRRIELGLGEEEYERFLYLRQESEIVQELQSVGVIVDVSCIGGR</sequence>
<protein>
    <submittedName>
        <fullName evidence="1">Uncharacterized protein</fullName>
    </submittedName>
</protein>
<name>A0A4Y7SP15_COPMI</name>
<organism evidence="1 2">
    <name type="scientific">Coprinellus micaceus</name>
    <name type="common">Glistening ink-cap mushroom</name>
    <name type="synonym">Coprinus micaceus</name>
    <dbReference type="NCBI Taxonomy" id="71717"/>
    <lineage>
        <taxon>Eukaryota</taxon>
        <taxon>Fungi</taxon>
        <taxon>Dikarya</taxon>
        <taxon>Basidiomycota</taxon>
        <taxon>Agaricomycotina</taxon>
        <taxon>Agaricomycetes</taxon>
        <taxon>Agaricomycetidae</taxon>
        <taxon>Agaricales</taxon>
        <taxon>Agaricineae</taxon>
        <taxon>Psathyrellaceae</taxon>
        <taxon>Coprinellus</taxon>
    </lineage>
</organism>
<reference evidence="1 2" key="1">
    <citation type="journal article" date="2019" name="Nat. Ecol. Evol.">
        <title>Megaphylogeny resolves global patterns of mushroom evolution.</title>
        <authorList>
            <person name="Varga T."/>
            <person name="Krizsan K."/>
            <person name="Foldi C."/>
            <person name="Dima B."/>
            <person name="Sanchez-Garcia M."/>
            <person name="Sanchez-Ramirez S."/>
            <person name="Szollosi G.J."/>
            <person name="Szarkandi J.G."/>
            <person name="Papp V."/>
            <person name="Albert L."/>
            <person name="Andreopoulos W."/>
            <person name="Angelini C."/>
            <person name="Antonin V."/>
            <person name="Barry K.W."/>
            <person name="Bougher N.L."/>
            <person name="Buchanan P."/>
            <person name="Buyck B."/>
            <person name="Bense V."/>
            <person name="Catcheside P."/>
            <person name="Chovatia M."/>
            <person name="Cooper J."/>
            <person name="Damon W."/>
            <person name="Desjardin D."/>
            <person name="Finy P."/>
            <person name="Geml J."/>
            <person name="Haridas S."/>
            <person name="Hughes K."/>
            <person name="Justo A."/>
            <person name="Karasinski D."/>
            <person name="Kautmanova I."/>
            <person name="Kiss B."/>
            <person name="Kocsube S."/>
            <person name="Kotiranta H."/>
            <person name="LaButti K.M."/>
            <person name="Lechner B.E."/>
            <person name="Liimatainen K."/>
            <person name="Lipzen A."/>
            <person name="Lukacs Z."/>
            <person name="Mihaltcheva S."/>
            <person name="Morgado L.N."/>
            <person name="Niskanen T."/>
            <person name="Noordeloos M.E."/>
            <person name="Ohm R.A."/>
            <person name="Ortiz-Santana B."/>
            <person name="Ovrebo C."/>
            <person name="Racz N."/>
            <person name="Riley R."/>
            <person name="Savchenko A."/>
            <person name="Shiryaev A."/>
            <person name="Soop K."/>
            <person name="Spirin V."/>
            <person name="Szebenyi C."/>
            <person name="Tomsovsky M."/>
            <person name="Tulloss R.E."/>
            <person name="Uehling J."/>
            <person name="Grigoriev I.V."/>
            <person name="Vagvolgyi C."/>
            <person name="Papp T."/>
            <person name="Martin F.M."/>
            <person name="Miettinen O."/>
            <person name="Hibbett D.S."/>
            <person name="Nagy L.G."/>
        </authorList>
    </citation>
    <scope>NUCLEOTIDE SEQUENCE [LARGE SCALE GENOMIC DNA]</scope>
    <source>
        <strain evidence="1 2">FP101781</strain>
    </source>
</reference>
<comment type="caution">
    <text evidence="1">The sequence shown here is derived from an EMBL/GenBank/DDBJ whole genome shotgun (WGS) entry which is preliminary data.</text>
</comment>
<accession>A0A4Y7SP15</accession>
<dbReference type="EMBL" id="QPFP01000083">
    <property type="protein sequence ID" value="TEB22999.1"/>
    <property type="molecule type" value="Genomic_DNA"/>
</dbReference>
<keyword evidence="2" id="KW-1185">Reference proteome</keyword>
<gene>
    <name evidence="1" type="ORF">FA13DRAFT_1740489</name>
</gene>
<evidence type="ECO:0000313" key="2">
    <source>
        <dbReference type="Proteomes" id="UP000298030"/>
    </source>
</evidence>
<dbReference type="AlphaFoldDB" id="A0A4Y7SP15"/>